<name>A0A1B6DNM5_9HEMI</name>
<organism evidence="1">
    <name type="scientific">Clastoptera arizonana</name>
    <name type="common">Arizona spittle bug</name>
    <dbReference type="NCBI Taxonomy" id="38151"/>
    <lineage>
        <taxon>Eukaryota</taxon>
        <taxon>Metazoa</taxon>
        <taxon>Ecdysozoa</taxon>
        <taxon>Arthropoda</taxon>
        <taxon>Hexapoda</taxon>
        <taxon>Insecta</taxon>
        <taxon>Pterygota</taxon>
        <taxon>Neoptera</taxon>
        <taxon>Paraneoptera</taxon>
        <taxon>Hemiptera</taxon>
        <taxon>Auchenorrhyncha</taxon>
        <taxon>Cercopoidea</taxon>
        <taxon>Clastopteridae</taxon>
        <taxon>Clastoptera</taxon>
    </lineage>
</organism>
<dbReference type="AlphaFoldDB" id="A0A1B6DNM5"/>
<proteinExistence type="predicted"/>
<sequence>MSMCGCHCKQTCHRAQKSFPCRCKTSPTRNPNLSPTRIERKANGTRLCSPKCICSLKSTDKFNSTKRPKSPQFPTNVRNPRILTTDLQLFDENCHLIGYIKEGSIIEEPSCPFSCDPIFEKNSYFKQSENTRHMYTSCCRECCLSSCKYANELKSSNPSTGHVPRWTPKSSYQQAVKPKKITKKCYC</sequence>
<dbReference type="EMBL" id="GEDC01010013">
    <property type="protein sequence ID" value="JAS27285.1"/>
    <property type="molecule type" value="Transcribed_RNA"/>
</dbReference>
<reference evidence="1" key="1">
    <citation type="submission" date="2015-12" db="EMBL/GenBank/DDBJ databases">
        <title>De novo transcriptome assembly of four potential Pierce s Disease insect vectors from Arizona vineyards.</title>
        <authorList>
            <person name="Tassone E.E."/>
        </authorList>
    </citation>
    <scope>NUCLEOTIDE SEQUENCE</scope>
</reference>
<protein>
    <submittedName>
        <fullName evidence="1">Uncharacterized protein</fullName>
    </submittedName>
</protein>
<evidence type="ECO:0000313" key="1">
    <source>
        <dbReference type="EMBL" id="JAS27285.1"/>
    </source>
</evidence>
<gene>
    <name evidence="1" type="ORF">g.5294</name>
</gene>
<accession>A0A1B6DNM5</accession>